<dbReference type="EMBL" id="KQ965080">
    <property type="protein sequence ID" value="KXN64902.1"/>
    <property type="molecule type" value="Genomic_DNA"/>
</dbReference>
<gene>
    <name evidence="1" type="ORF">CONCODRAFT_13722</name>
</gene>
<dbReference type="Proteomes" id="UP000070444">
    <property type="component" value="Unassembled WGS sequence"/>
</dbReference>
<organism evidence="1 2">
    <name type="scientific">Conidiobolus coronatus (strain ATCC 28846 / CBS 209.66 / NRRL 28638)</name>
    <name type="common">Delacroixia coronata</name>
    <dbReference type="NCBI Taxonomy" id="796925"/>
    <lineage>
        <taxon>Eukaryota</taxon>
        <taxon>Fungi</taxon>
        <taxon>Fungi incertae sedis</taxon>
        <taxon>Zoopagomycota</taxon>
        <taxon>Entomophthoromycotina</taxon>
        <taxon>Entomophthoromycetes</taxon>
        <taxon>Entomophthorales</taxon>
        <taxon>Ancylistaceae</taxon>
        <taxon>Conidiobolus</taxon>
    </lineage>
</organism>
<accession>A0A137NQ77</accession>
<feature type="non-terminal residue" evidence="1">
    <location>
        <position position="240"/>
    </location>
</feature>
<name>A0A137NQ77_CONC2</name>
<reference evidence="1 2" key="1">
    <citation type="journal article" date="2015" name="Genome Biol. Evol.">
        <title>Phylogenomic analyses indicate that early fungi evolved digesting cell walls of algal ancestors of land plants.</title>
        <authorList>
            <person name="Chang Y."/>
            <person name="Wang S."/>
            <person name="Sekimoto S."/>
            <person name="Aerts A.L."/>
            <person name="Choi C."/>
            <person name="Clum A."/>
            <person name="LaButti K.M."/>
            <person name="Lindquist E.A."/>
            <person name="Yee Ngan C."/>
            <person name="Ohm R.A."/>
            <person name="Salamov A.A."/>
            <person name="Grigoriev I.V."/>
            <person name="Spatafora J.W."/>
            <person name="Berbee M.L."/>
        </authorList>
    </citation>
    <scope>NUCLEOTIDE SEQUENCE [LARGE SCALE GENOMIC DNA]</scope>
    <source>
        <strain evidence="1 2">NRRL 28638</strain>
    </source>
</reference>
<proteinExistence type="predicted"/>
<protein>
    <submittedName>
        <fullName evidence="1">Uncharacterized protein</fullName>
    </submittedName>
</protein>
<keyword evidence="2" id="KW-1185">Reference proteome</keyword>
<sequence>MFKPIQIENKDYTPFQLRGGRPPLTLYQHFSKVSSNILRDLYAASEHQMNCPKHSSKTNTEGKLTLTIIKTALGLKCSIPDCHANITCLTALNLYKVAGFPTEFEPFNFIENPKLIHPNPAFSGYEHLVKPLLREFLVDGPFVDNTGYIDPINIPLTIQSTLLNETPSTSYSNKRVPASPSSQLTNSDVYANYTNSNSIPTKKFAYNNEMDIDDDLLSINASLKSNNDLLNKQLEEYKLM</sequence>
<evidence type="ECO:0000313" key="2">
    <source>
        <dbReference type="Proteomes" id="UP000070444"/>
    </source>
</evidence>
<evidence type="ECO:0000313" key="1">
    <source>
        <dbReference type="EMBL" id="KXN64902.1"/>
    </source>
</evidence>
<dbReference type="AlphaFoldDB" id="A0A137NQ77"/>